<keyword evidence="2" id="KW-1185">Reference proteome</keyword>
<evidence type="ECO:0000313" key="1">
    <source>
        <dbReference type="EMBL" id="CAL1711951.1"/>
    </source>
</evidence>
<gene>
    <name evidence="1" type="ORF">GFSPODELE1_LOCUS8581</name>
</gene>
<proteinExistence type="predicted"/>
<accession>A0ABP1DVV8</accession>
<name>A0ABP1DVV8_9APHY</name>
<protein>
    <submittedName>
        <fullName evidence="1">Uncharacterized protein</fullName>
    </submittedName>
</protein>
<evidence type="ECO:0000313" key="2">
    <source>
        <dbReference type="Proteomes" id="UP001497453"/>
    </source>
</evidence>
<organism evidence="1 2">
    <name type="scientific">Somion occarium</name>
    <dbReference type="NCBI Taxonomy" id="3059160"/>
    <lineage>
        <taxon>Eukaryota</taxon>
        <taxon>Fungi</taxon>
        <taxon>Dikarya</taxon>
        <taxon>Basidiomycota</taxon>
        <taxon>Agaricomycotina</taxon>
        <taxon>Agaricomycetes</taxon>
        <taxon>Polyporales</taxon>
        <taxon>Cerrenaceae</taxon>
        <taxon>Somion</taxon>
    </lineage>
</organism>
<sequence>MIQEYYATHFLTAARTVVSPTWLHADMRGFDCASRRALEWRRRHTTTLEQVQPMAQCNPILEGKDRICLFILEEHTRQGINKN</sequence>
<dbReference type="EMBL" id="OZ037949">
    <property type="protein sequence ID" value="CAL1711951.1"/>
    <property type="molecule type" value="Genomic_DNA"/>
</dbReference>
<dbReference type="Proteomes" id="UP001497453">
    <property type="component" value="Chromosome 6"/>
</dbReference>
<reference evidence="2" key="1">
    <citation type="submission" date="2024-04" db="EMBL/GenBank/DDBJ databases">
        <authorList>
            <person name="Shaw F."/>
            <person name="Minotto A."/>
        </authorList>
    </citation>
    <scope>NUCLEOTIDE SEQUENCE [LARGE SCALE GENOMIC DNA]</scope>
</reference>